<dbReference type="InterPro" id="IPR043128">
    <property type="entry name" value="Rev_trsase/Diguanyl_cyclase"/>
</dbReference>
<dbReference type="SMART" id="SM00267">
    <property type="entry name" value="GGDEF"/>
    <property type="match status" value="1"/>
</dbReference>
<keyword evidence="3" id="KW-0418">Kinase</keyword>
<dbReference type="NCBIfam" id="TIGR00254">
    <property type="entry name" value="GGDEF"/>
    <property type="match status" value="1"/>
</dbReference>
<evidence type="ECO:0000256" key="1">
    <source>
        <dbReference type="SAM" id="Phobius"/>
    </source>
</evidence>
<feature type="transmembrane region" description="Helical" evidence="1">
    <location>
        <begin position="210"/>
        <end position="232"/>
    </location>
</feature>
<dbReference type="PANTHER" id="PTHR45138">
    <property type="entry name" value="REGULATORY COMPONENTS OF SENSORY TRANSDUCTION SYSTEM"/>
    <property type="match status" value="1"/>
</dbReference>
<feature type="transmembrane region" description="Helical" evidence="1">
    <location>
        <begin position="180"/>
        <end position="198"/>
    </location>
</feature>
<dbReference type="InterPro" id="IPR050469">
    <property type="entry name" value="Diguanylate_Cyclase"/>
</dbReference>
<dbReference type="Pfam" id="PF16927">
    <property type="entry name" value="HisKA_7TM"/>
    <property type="match status" value="1"/>
</dbReference>
<protein>
    <submittedName>
        <fullName evidence="3">Histidine kinase N-terminal 7TM domain-containing protein</fullName>
    </submittedName>
</protein>
<feature type="transmembrane region" description="Helical" evidence="1">
    <location>
        <begin position="67"/>
        <end position="91"/>
    </location>
</feature>
<dbReference type="InterPro" id="IPR029787">
    <property type="entry name" value="Nucleotide_cyclase"/>
</dbReference>
<feature type="domain" description="GGDEF" evidence="2">
    <location>
        <begin position="380"/>
        <end position="517"/>
    </location>
</feature>
<name>A0ABW5C1U8_9BACI</name>
<evidence type="ECO:0000313" key="4">
    <source>
        <dbReference type="Proteomes" id="UP001597318"/>
    </source>
</evidence>
<dbReference type="RefSeq" id="WP_379053188.1">
    <property type="nucleotide sequence ID" value="NZ_JBHUIK010000006.1"/>
</dbReference>
<evidence type="ECO:0000259" key="2">
    <source>
        <dbReference type="PROSITE" id="PS50887"/>
    </source>
</evidence>
<dbReference type="PROSITE" id="PS50887">
    <property type="entry name" value="GGDEF"/>
    <property type="match status" value="1"/>
</dbReference>
<sequence>MNQELVMYILISVLGGSISIFLCGYGLVKIKDAPGGRYYVLATFMCAIFAFGYAFELASTSLEQMKIWLRVEYLALPFIPVFILLMCFDYVGKKLKQWAYILLFGIPILTITLHYTNDFHHIYYTSMDVRTDTPFPILKLEGGPGFYIHSIFLYVCIVISVGILLMQFRKVTHKFRLQTSLMIAGLLVPVMGSVFYITETSPSSIDLGPVSMSITFILHGFALLSFQMFNVVPIARETVFESIEEGVIVLNQHDVIVDYNSAIVAVLPSFGSHAIGKAVRDILNDHPLLLDIIFEKQEGDYQLKIGDVTNYFYIKFSPVKTKQSTLIGKIITLVNVTERVNMEKKLKELASIDGLTKIYNRTYFLDKAGDMIKNLSVSGDSLSIVMFDIDHFKKVNDQYGHDAGDQVLISVAGLTKKYLRNQDLFARYGGEEFIICMPDTTGLEAYEMIDHLRKKVSGSFIVSSNDKVQITSSYGISTVLLNSENGNPTIQELMRQADQALYAAKRNGRNCVQMYEKKAQYVYV</sequence>
<dbReference type="InterPro" id="IPR000160">
    <property type="entry name" value="GGDEF_dom"/>
</dbReference>
<dbReference type="InterPro" id="IPR031621">
    <property type="entry name" value="HisKA_7TM"/>
</dbReference>
<feature type="transmembrane region" description="Helical" evidence="1">
    <location>
        <begin position="98"/>
        <end position="116"/>
    </location>
</feature>
<evidence type="ECO:0000313" key="3">
    <source>
        <dbReference type="EMBL" id="MFD2216317.1"/>
    </source>
</evidence>
<dbReference type="GO" id="GO:0016301">
    <property type="term" value="F:kinase activity"/>
    <property type="evidence" value="ECO:0007669"/>
    <property type="project" value="UniProtKB-KW"/>
</dbReference>
<feature type="transmembrane region" description="Helical" evidence="1">
    <location>
        <begin position="6"/>
        <end position="26"/>
    </location>
</feature>
<comment type="caution">
    <text evidence="3">The sequence shown here is derived from an EMBL/GenBank/DDBJ whole genome shotgun (WGS) entry which is preliminary data.</text>
</comment>
<organism evidence="3 4">
    <name type="scientific">Metabacillus endolithicus</name>
    <dbReference type="NCBI Taxonomy" id="1535204"/>
    <lineage>
        <taxon>Bacteria</taxon>
        <taxon>Bacillati</taxon>
        <taxon>Bacillota</taxon>
        <taxon>Bacilli</taxon>
        <taxon>Bacillales</taxon>
        <taxon>Bacillaceae</taxon>
        <taxon>Metabacillus</taxon>
    </lineage>
</organism>
<dbReference type="Proteomes" id="UP001597318">
    <property type="component" value="Unassembled WGS sequence"/>
</dbReference>
<feature type="transmembrane region" description="Helical" evidence="1">
    <location>
        <begin position="38"/>
        <end position="55"/>
    </location>
</feature>
<accession>A0ABW5C1U8</accession>
<feature type="transmembrane region" description="Helical" evidence="1">
    <location>
        <begin position="146"/>
        <end position="168"/>
    </location>
</feature>
<dbReference type="Gene3D" id="3.30.450.20">
    <property type="entry name" value="PAS domain"/>
    <property type="match status" value="1"/>
</dbReference>
<reference evidence="4" key="1">
    <citation type="journal article" date="2019" name="Int. J. Syst. Evol. Microbiol.">
        <title>The Global Catalogue of Microorganisms (GCM) 10K type strain sequencing project: providing services to taxonomists for standard genome sequencing and annotation.</title>
        <authorList>
            <consortium name="The Broad Institute Genomics Platform"/>
            <consortium name="The Broad Institute Genome Sequencing Center for Infectious Disease"/>
            <person name="Wu L."/>
            <person name="Ma J."/>
        </authorList>
    </citation>
    <scope>NUCLEOTIDE SEQUENCE [LARGE SCALE GENOMIC DNA]</scope>
    <source>
        <strain evidence="4">CGMCC 1.15474</strain>
    </source>
</reference>
<dbReference type="CDD" id="cd01949">
    <property type="entry name" value="GGDEF"/>
    <property type="match status" value="1"/>
</dbReference>
<keyword evidence="4" id="KW-1185">Reference proteome</keyword>
<keyword evidence="1" id="KW-1133">Transmembrane helix</keyword>
<dbReference type="PANTHER" id="PTHR45138:SF9">
    <property type="entry name" value="DIGUANYLATE CYCLASE DGCM-RELATED"/>
    <property type="match status" value="1"/>
</dbReference>
<proteinExistence type="predicted"/>
<dbReference type="Gene3D" id="3.30.70.270">
    <property type="match status" value="1"/>
</dbReference>
<keyword evidence="1" id="KW-0812">Transmembrane</keyword>
<dbReference type="SUPFAM" id="SSF55073">
    <property type="entry name" value="Nucleotide cyclase"/>
    <property type="match status" value="1"/>
</dbReference>
<gene>
    <name evidence="3" type="ORF">ACFSKK_21815</name>
</gene>
<dbReference type="Pfam" id="PF00990">
    <property type="entry name" value="GGDEF"/>
    <property type="match status" value="1"/>
</dbReference>
<keyword evidence="3" id="KW-0808">Transferase</keyword>
<dbReference type="EMBL" id="JBHUIK010000006">
    <property type="protein sequence ID" value="MFD2216317.1"/>
    <property type="molecule type" value="Genomic_DNA"/>
</dbReference>
<keyword evidence="1" id="KW-0472">Membrane</keyword>